<protein>
    <submittedName>
        <fullName evidence="1">DNA sulfur modification protein DndB</fullName>
    </submittedName>
</protein>
<dbReference type="AlphaFoldDB" id="A0A3D9E0V3"/>
<dbReference type="NCBIfam" id="TIGR03187">
    <property type="entry name" value="DGQHR"/>
    <property type="match status" value="1"/>
</dbReference>
<sequence>MYHILAMEEGQLPGKKGGVSFQAAEVISRHNDSLKASEVRWDLEKKASRPFVTVERDEQLTKGECYPEILRAALERNRDEGAIDLLVQVMAPDLYANLPAISEKEIAGSLTNLSLTLQELHDRYGEAAAHVIDEVQAARQKDAEQKARKEALSREVKDAAEAHTFSFPAVRGVQAGREYYIAQIPLSVLVKLFVFDDEYVPPELRAQRTLNQTRAKGISDYIVANQDEYVLPALTASVSQEMRFDAINGGSLGMLNIPMDSTLLINDGQHRRAGIELAMDAASQLKNETIGVTIYFDEGLERSQQMFSDINSRQVKPSSAINALYDKRDPINKWLMSLLQDMPTIRRLIDFENATVGRRSKKLWSIVVFRRFVMRLTGLRDKEVPGQEVLANAGRLVQRYLETLAINLTQWDNLVSGRLVASEARDDMVIGHAVFLEALGLFGNQALLDGGVLGLQDVDELHWSKLVSLYTIDPGKSSQVWQGRCVLHGKMQKTADGVKLTAAALLSTANCPLPDQLAQLESRI</sequence>
<reference evidence="1 2" key="1">
    <citation type="submission" date="2018-07" db="EMBL/GenBank/DDBJ databases">
        <title>Genomic Encyclopedia of Type Strains, Phase IV (KMG-IV): sequencing the most valuable type-strain genomes for metagenomic binning, comparative biology and taxonomic classification.</title>
        <authorList>
            <person name="Goeker M."/>
        </authorList>
    </citation>
    <scope>NUCLEOTIDE SEQUENCE [LARGE SCALE GENOMIC DNA]</scope>
    <source>
        <strain evidence="1 2">DSM 14324</strain>
    </source>
</reference>
<gene>
    <name evidence="1" type="ORF">C8D72_0021</name>
</gene>
<comment type="caution">
    <text evidence="1">The sequence shown here is derived from an EMBL/GenBank/DDBJ whole genome shotgun (WGS) entry which is preliminary data.</text>
</comment>
<name>A0A3D9E0V3_9GAMM</name>
<dbReference type="InterPro" id="IPR017642">
    <property type="entry name" value="DNA_S_mod_DndB"/>
</dbReference>
<dbReference type="InterPro" id="IPR017601">
    <property type="entry name" value="DGQHR-contain_dom"/>
</dbReference>
<dbReference type="Pfam" id="PF14072">
    <property type="entry name" value="DndB"/>
    <property type="match status" value="1"/>
</dbReference>
<dbReference type="CDD" id="cd16412">
    <property type="entry name" value="dndB"/>
    <property type="match status" value="1"/>
</dbReference>
<dbReference type="Proteomes" id="UP000256334">
    <property type="component" value="Unassembled WGS sequence"/>
</dbReference>
<evidence type="ECO:0000313" key="2">
    <source>
        <dbReference type="Proteomes" id="UP000256334"/>
    </source>
</evidence>
<keyword evidence="2" id="KW-1185">Reference proteome</keyword>
<dbReference type="EMBL" id="QRDJ01000004">
    <property type="protein sequence ID" value="REC96657.1"/>
    <property type="molecule type" value="Genomic_DNA"/>
</dbReference>
<accession>A0A3D9E0V3</accession>
<proteinExistence type="predicted"/>
<organism evidence="1 2">
    <name type="scientific">Kushneria indalinina DSM 14324</name>
    <dbReference type="NCBI Taxonomy" id="1122140"/>
    <lineage>
        <taxon>Bacteria</taxon>
        <taxon>Pseudomonadati</taxon>
        <taxon>Pseudomonadota</taxon>
        <taxon>Gammaproteobacteria</taxon>
        <taxon>Oceanospirillales</taxon>
        <taxon>Halomonadaceae</taxon>
        <taxon>Kushneria</taxon>
    </lineage>
</organism>
<evidence type="ECO:0000313" key="1">
    <source>
        <dbReference type="EMBL" id="REC96657.1"/>
    </source>
</evidence>